<gene>
    <name evidence="1" type="ORF">FGO68_gene15005</name>
</gene>
<dbReference type="EMBL" id="RRYP01013523">
    <property type="protein sequence ID" value="TNV76467.1"/>
    <property type="molecule type" value="Genomic_DNA"/>
</dbReference>
<keyword evidence="2" id="KW-1185">Reference proteome</keyword>
<dbReference type="Proteomes" id="UP000785679">
    <property type="component" value="Unassembled WGS sequence"/>
</dbReference>
<protein>
    <submittedName>
        <fullName evidence="1">Uncharacterized protein</fullName>
    </submittedName>
</protein>
<dbReference type="AlphaFoldDB" id="A0A8J8NJY7"/>
<reference evidence="1" key="1">
    <citation type="submission" date="2019-06" db="EMBL/GenBank/DDBJ databases">
        <authorList>
            <person name="Zheng W."/>
        </authorList>
    </citation>
    <scope>NUCLEOTIDE SEQUENCE</scope>
    <source>
        <strain evidence="1">QDHG01</strain>
    </source>
</reference>
<evidence type="ECO:0000313" key="2">
    <source>
        <dbReference type="Proteomes" id="UP000785679"/>
    </source>
</evidence>
<name>A0A8J8NJY7_HALGN</name>
<proteinExistence type="predicted"/>
<sequence length="156" mass="17923">MLSFCARGFNRVGSEDTQGKQLLMVIILELSSSSRRIFGLMSHPQLEACELFEGACVRILEDLLTNRYYLIHIHFERSRPIEYSKLFVVIYIYGMTMLSHSLSTAFRYPYFFIACRQGISEFKSLLIPKISIQRSSSLPQPQLLMPSGLSQKLFAL</sequence>
<comment type="caution">
    <text evidence="1">The sequence shown here is derived from an EMBL/GenBank/DDBJ whole genome shotgun (WGS) entry which is preliminary data.</text>
</comment>
<evidence type="ECO:0000313" key="1">
    <source>
        <dbReference type="EMBL" id="TNV76467.1"/>
    </source>
</evidence>
<organism evidence="1 2">
    <name type="scientific">Halteria grandinella</name>
    <dbReference type="NCBI Taxonomy" id="5974"/>
    <lineage>
        <taxon>Eukaryota</taxon>
        <taxon>Sar</taxon>
        <taxon>Alveolata</taxon>
        <taxon>Ciliophora</taxon>
        <taxon>Intramacronucleata</taxon>
        <taxon>Spirotrichea</taxon>
        <taxon>Stichotrichia</taxon>
        <taxon>Sporadotrichida</taxon>
        <taxon>Halteriidae</taxon>
        <taxon>Halteria</taxon>
    </lineage>
</organism>
<accession>A0A8J8NJY7</accession>